<feature type="region of interest" description="Disordered" evidence="12">
    <location>
        <begin position="54"/>
        <end position="85"/>
    </location>
</feature>
<keyword evidence="3" id="KW-0004">4Fe-4S</keyword>
<dbReference type="SMART" id="SM00478">
    <property type="entry name" value="ENDO3c"/>
    <property type="match status" value="1"/>
</dbReference>
<keyword evidence="5" id="KW-0227">DNA damage</keyword>
<dbReference type="InterPro" id="IPR023170">
    <property type="entry name" value="HhH_base_excis_C"/>
</dbReference>
<evidence type="ECO:0000256" key="12">
    <source>
        <dbReference type="SAM" id="MobiDB-lite"/>
    </source>
</evidence>
<reference evidence="14" key="1">
    <citation type="submission" date="2022-06" db="EMBL/GenBank/DDBJ databases">
        <title>Genome Sequence of Candolleomyces eurysporus.</title>
        <authorList>
            <person name="Buettner E."/>
        </authorList>
    </citation>
    <scope>NUCLEOTIDE SEQUENCE</scope>
    <source>
        <strain evidence="14">VTCC 930004</strain>
    </source>
</reference>
<dbReference type="SUPFAM" id="SSF48150">
    <property type="entry name" value="DNA-glycosylase"/>
    <property type="match status" value="1"/>
</dbReference>
<dbReference type="PANTHER" id="PTHR43286:SF1">
    <property type="entry name" value="ENDONUCLEASE III-LIKE PROTEIN 1"/>
    <property type="match status" value="1"/>
</dbReference>
<keyword evidence="4" id="KW-0479">Metal-binding</keyword>
<dbReference type="PROSITE" id="PS01155">
    <property type="entry name" value="ENDONUCLEASE_III_2"/>
    <property type="match status" value="1"/>
</dbReference>
<evidence type="ECO:0000259" key="13">
    <source>
        <dbReference type="SMART" id="SM00478"/>
    </source>
</evidence>
<evidence type="ECO:0000313" key="14">
    <source>
        <dbReference type="EMBL" id="KAJ2922224.1"/>
    </source>
</evidence>
<comment type="similarity">
    <text evidence="1">Belongs to the Nth/MutY family.</text>
</comment>
<dbReference type="Gene3D" id="1.10.1670.10">
    <property type="entry name" value="Helix-hairpin-Helix base-excision DNA repair enzymes (C-terminal)"/>
    <property type="match status" value="1"/>
</dbReference>
<keyword evidence="15" id="KW-1185">Reference proteome</keyword>
<dbReference type="GO" id="GO:0003677">
    <property type="term" value="F:DNA binding"/>
    <property type="evidence" value="ECO:0007669"/>
    <property type="project" value="InterPro"/>
</dbReference>
<evidence type="ECO:0000313" key="15">
    <source>
        <dbReference type="Proteomes" id="UP001140091"/>
    </source>
</evidence>
<keyword evidence="9" id="KW-0234">DNA repair</keyword>
<dbReference type="InterPro" id="IPR000445">
    <property type="entry name" value="HhH_motif"/>
</dbReference>
<keyword evidence="6" id="KW-0378">Hydrolase</keyword>
<dbReference type="Proteomes" id="UP001140091">
    <property type="component" value="Unassembled WGS sequence"/>
</dbReference>
<feature type="compositionally biased region" description="Low complexity" evidence="12">
    <location>
        <begin position="191"/>
        <end position="214"/>
    </location>
</feature>
<feature type="compositionally biased region" description="Acidic residues" evidence="12">
    <location>
        <begin position="156"/>
        <end position="176"/>
    </location>
</feature>
<dbReference type="Gene3D" id="1.10.340.30">
    <property type="entry name" value="Hypothetical protein, domain 2"/>
    <property type="match status" value="1"/>
</dbReference>
<organism evidence="14 15">
    <name type="scientific">Candolleomyces eurysporus</name>
    <dbReference type="NCBI Taxonomy" id="2828524"/>
    <lineage>
        <taxon>Eukaryota</taxon>
        <taxon>Fungi</taxon>
        <taxon>Dikarya</taxon>
        <taxon>Basidiomycota</taxon>
        <taxon>Agaricomycotina</taxon>
        <taxon>Agaricomycetes</taxon>
        <taxon>Agaricomycetidae</taxon>
        <taxon>Agaricales</taxon>
        <taxon>Agaricineae</taxon>
        <taxon>Psathyrellaceae</taxon>
        <taxon>Candolleomyces</taxon>
    </lineage>
</organism>
<evidence type="ECO:0000256" key="3">
    <source>
        <dbReference type="ARBA" id="ARBA00022485"/>
    </source>
</evidence>
<sequence>MPRKSTAAAASSSTKAGGPSSSSTALNSTSNLESQQSQLNSSVTLFTLTADSTQQSLVEQGEPSGATDDRSLRRSPRKRVKLEPVEDMDMEDLGCGTAVSKASPLLALRNKLVEAKTKGKGKAKAEAVETQAEALLRKVKKEEGVDQLLRLDDEDFKLEEEELEEGGDPDSAEEYTPDSKRSSPAKRRASARATKTTTRKAVASKTTTSAVSTTNSPPKNWEEVYALIKEMRAKIAAPVDTMGCAQAQNKESDPKNRRFATLVSLMLSSQTKDEVTDAAVTKLRAAVGGTLSVENVVNAEESVISDAICKVGFWRRKAGYIKQTASTLQASFDSDVPKTASELCSLPGVGPKMAYLALQVAWDLNLGIGVDTHVHRITNRLGWNRPPTKTPEETRGSGKWFAYPLDRSVGSVC</sequence>
<evidence type="ECO:0000256" key="5">
    <source>
        <dbReference type="ARBA" id="ARBA00022763"/>
    </source>
</evidence>
<evidence type="ECO:0000256" key="7">
    <source>
        <dbReference type="ARBA" id="ARBA00023004"/>
    </source>
</evidence>
<dbReference type="Pfam" id="PF00633">
    <property type="entry name" value="HHH"/>
    <property type="match status" value="1"/>
</dbReference>
<dbReference type="CDD" id="cd00056">
    <property type="entry name" value="ENDO3c"/>
    <property type="match status" value="1"/>
</dbReference>
<evidence type="ECO:0000256" key="9">
    <source>
        <dbReference type="ARBA" id="ARBA00023204"/>
    </source>
</evidence>
<dbReference type="OrthoDB" id="2099276at2759"/>
<comment type="caution">
    <text evidence="14">The sequence shown here is derived from an EMBL/GenBank/DDBJ whole genome shotgun (WGS) entry which is preliminary data.</text>
</comment>
<dbReference type="EMBL" id="JANBPK010001504">
    <property type="protein sequence ID" value="KAJ2922224.1"/>
    <property type="molecule type" value="Genomic_DNA"/>
</dbReference>
<feature type="region of interest" description="Disordered" evidence="12">
    <location>
        <begin position="156"/>
        <end position="217"/>
    </location>
</feature>
<keyword evidence="11" id="KW-0326">Glycosidase</keyword>
<keyword evidence="8" id="KW-0411">Iron-sulfur</keyword>
<dbReference type="GO" id="GO:0051539">
    <property type="term" value="F:4 iron, 4 sulfur cluster binding"/>
    <property type="evidence" value="ECO:0007669"/>
    <property type="project" value="UniProtKB-KW"/>
</dbReference>
<keyword evidence="10" id="KW-0456">Lyase</keyword>
<dbReference type="GO" id="GO:0006289">
    <property type="term" value="P:nucleotide-excision repair"/>
    <property type="evidence" value="ECO:0007669"/>
    <property type="project" value="TreeGrafter"/>
</dbReference>
<evidence type="ECO:0000256" key="11">
    <source>
        <dbReference type="ARBA" id="ARBA00023295"/>
    </source>
</evidence>
<dbReference type="InterPro" id="IPR004036">
    <property type="entry name" value="Endonuclease-III-like_CS2"/>
</dbReference>
<feature type="domain" description="HhH-GPD" evidence="13">
    <location>
        <begin position="267"/>
        <end position="408"/>
    </location>
</feature>
<gene>
    <name evidence="14" type="ORF">H1R20_g14858</name>
</gene>
<evidence type="ECO:0000256" key="1">
    <source>
        <dbReference type="ARBA" id="ARBA00008343"/>
    </source>
</evidence>
<dbReference type="FunFam" id="1.10.340.30:FF:000005">
    <property type="entry name" value="Endonuclease III-like protein 1"/>
    <property type="match status" value="1"/>
</dbReference>
<dbReference type="InterPro" id="IPR003265">
    <property type="entry name" value="HhH-GPD_domain"/>
</dbReference>
<evidence type="ECO:0000256" key="10">
    <source>
        <dbReference type="ARBA" id="ARBA00023239"/>
    </source>
</evidence>
<evidence type="ECO:0000256" key="6">
    <source>
        <dbReference type="ARBA" id="ARBA00022801"/>
    </source>
</evidence>
<dbReference type="AlphaFoldDB" id="A0A9W8MB55"/>
<dbReference type="PANTHER" id="PTHR43286">
    <property type="entry name" value="ENDONUCLEASE III-LIKE PROTEIN 1"/>
    <property type="match status" value="1"/>
</dbReference>
<dbReference type="EC" id="4.2.99.18" evidence="2"/>
<evidence type="ECO:0000256" key="2">
    <source>
        <dbReference type="ARBA" id="ARBA00012720"/>
    </source>
</evidence>
<dbReference type="InterPro" id="IPR011257">
    <property type="entry name" value="DNA_glycosylase"/>
</dbReference>
<dbReference type="GO" id="GO:0005634">
    <property type="term" value="C:nucleus"/>
    <property type="evidence" value="ECO:0007669"/>
    <property type="project" value="TreeGrafter"/>
</dbReference>
<dbReference type="GO" id="GO:0000703">
    <property type="term" value="F:oxidized pyrimidine nucleobase lesion DNA N-glycosylase activity"/>
    <property type="evidence" value="ECO:0007669"/>
    <property type="project" value="TreeGrafter"/>
</dbReference>
<feature type="region of interest" description="Disordered" evidence="12">
    <location>
        <begin position="1"/>
        <end position="39"/>
    </location>
</feature>
<dbReference type="GO" id="GO:0046872">
    <property type="term" value="F:metal ion binding"/>
    <property type="evidence" value="ECO:0007669"/>
    <property type="project" value="UniProtKB-KW"/>
</dbReference>
<dbReference type="Pfam" id="PF00730">
    <property type="entry name" value="HhH-GPD"/>
    <property type="match status" value="1"/>
</dbReference>
<evidence type="ECO:0000256" key="8">
    <source>
        <dbReference type="ARBA" id="ARBA00023014"/>
    </source>
</evidence>
<keyword evidence="7" id="KW-0408">Iron</keyword>
<dbReference type="GO" id="GO:0006285">
    <property type="term" value="P:base-excision repair, AP site formation"/>
    <property type="evidence" value="ECO:0007669"/>
    <property type="project" value="UniProtKB-ARBA"/>
</dbReference>
<feature type="non-terminal residue" evidence="14">
    <location>
        <position position="413"/>
    </location>
</feature>
<dbReference type="GO" id="GO:0140078">
    <property type="term" value="F:class I DNA-(apurinic or apyrimidinic site) endonuclease activity"/>
    <property type="evidence" value="ECO:0007669"/>
    <property type="project" value="UniProtKB-EC"/>
</dbReference>
<proteinExistence type="inferred from homology"/>
<evidence type="ECO:0000256" key="4">
    <source>
        <dbReference type="ARBA" id="ARBA00022723"/>
    </source>
</evidence>
<accession>A0A9W8MB55</accession>
<name>A0A9W8MB55_9AGAR</name>
<protein>
    <recommendedName>
        <fullName evidence="2">DNA-(apurinic or apyrimidinic site) lyase</fullName>
        <ecNumber evidence="2">4.2.99.18</ecNumber>
    </recommendedName>
</protein>